<protein>
    <submittedName>
        <fullName evidence="2">Class GN sortase</fullName>
        <ecNumber evidence="2">3.4.22.-</ecNumber>
    </submittedName>
</protein>
<dbReference type="CDD" id="cd05828">
    <property type="entry name" value="Sortase_D_1"/>
    <property type="match status" value="1"/>
</dbReference>
<dbReference type="NCBIfam" id="TIGR03784">
    <property type="entry name" value="marine_sortase"/>
    <property type="match status" value="1"/>
</dbReference>
<evidence type="ECO:0000256" key="1">
    <source>
        <dbReference type="ARBA" id="ARBA00022801"/>
    </source>
</evidence>
<dbReference type="Proteomes" id="UP001297581">
    <property type="component" value="Unassembled WGS sequence"/>
</dbReference>
<proteinExistence type="predicted"/>
<dbReference type="EC" id="3.4.22.-" evidence="2"/>
<dbReference type="InterPro" id="IPR005754">
    <property type="entry name" value="Sortase"/>
</dbReference>
<dbReference type="AlphaFoldDB" id="A0AAJ1BG69"/>
<dbReference type="InterPro" id="IPR023365">
    <property type="entry name" value="Sortase_dom-sf"/>
</dbReference>
<evidence type="ECO:0000313" key="3">
    <source>
        <dbReference type="Proteomes" id="UP001297581"/>
    </source>
</evidence>
<organism evidence="2 3">
    <name type="scientific">Shewanella zhuhaiensis</name>
    <dbReference type="NCBI Taxonomy" id="2919576"/>
    <lineage>
        <taxon>Bacteria</taxon>
        <taxon>Pseudomonadati</taxon>
        <taxon>Pseudomonadota</taxon>
        <taxon>Gammaproteobacteria</taxon>
        <taxon>Alteromonadales</taxon>
        <taxon>Shewanellaceae</taxon>
        <taxon>Shewanella</taxon>
    </lineage>
</organism>
<dbReference type="RefSeq" id="WP_240590558.1">
    <property type="nucleotide sequence ID" value="NZ_JAKUDL010000002.1"/>
</dbReference>
<dbReference type="GO" id="GO:0016787">
    <property type="term" value="F:hydrolase activity"/>
    <property type="evidence" value="ECO:0007669"/>
    <property type="project" value="UniProtKB-KW"/>
</dbReference>
<dbReference type="NCBIfam" id="TIGR01076">
    <property type="entry name" value="sortase_fam"/>
    <property type="match status" value="1"/>
</dbReference>
<keyword evidence="3" id="KW-1185">Reference proteome</keyword>
<accession>A0AAJ1BG69</accession>
<dbReference type="Gene3D" id="2.40.260.10">
    <property type="entry name" value="Sortase"/>
    <property type="match status" value="1"/>
</dbReference>
<dbReference type="SUPFAM" id="SSF63817">
    <property type="entry name" value="Sortase"/>
    <property type="match status" value="1"/>
</dbReference>
<reference evidence="2 3" key="1">
    <citation type="submission" date="2022-02" db="EMBL/GenBank/DDBJ databases">
        <title>The genome sequence of Shewanella sp. 3B26.</title>
        <authorList>
            <person name="Du J."/>
        </authorList>
    </citation>
    <scope>NUCLEOTIDE SEQUENCE [LARGE SCALE GENOMIC DNA]</scope>
    <source>
        <strain evidence="2 3">3B26</strain>
    </source>
</reference>
<dbReference type="EMBL" id="JAKUDL010000002">
    <property type="protein sequence ID" value="MCH4294160.1"/>
    <property type="molecule type" value="Genomic_DNA"/>
</dbReference>
<comment type="caution">
    <text evidence="2">The sequence shown here is derived from an EMBL/GenBank/DDBJ whole genome shotgun (WGS) entry which is preliminary data.</text>
</comment>
<name>A0AAJ1BG69_9GAMM</name>
<dbReference type="InterPro" id="IPR022445">
    <property type="entry name" value="Sortase_proteobact_type"/>
</dbReference>
<dbReference type="InterPro" id="IPR041999">
    <property type="entry name" value="Sortase_D_1"/>
</dbReference>
<keyword evidence="1 2" id="KW-0378">Hydrolase</keyword>
<evidence type="ECO:0000313" key="2">
    <source>
        <dbReference type="EMBL" id="MCH4294160.1"/>
    </source>
</evidence>
<dbReference type="Pfam" id="PF04203">
    <property type="entry name" value="Sortase"/>
    <property type="match status" value="1"/>
</dbReference>
<sequence>MTQFNFSARKKRRWPYWLAAMGLLLLGAGGYMQAKAFLAQYLIADAWEQSRRDGLPHKPWSWADTHPIARLELRRQSGERESFYILAGASGRNLAFAPTWLENTAVPGDGGNTVIAGHRDTHFAILRKVSPGDELWLEDMQGERHQYRVKYTSVVHENELSVLEQISDRLTLITCFPFFGVSDRTDKRFVVVAEPDELWSRPEIAAKAMVLSMGHGR</sequence>
<gene>
    <name evidence="2" type="ORF">MJ923_07565</name>
</gene>